<dbReference type="RefSeq" id="YP_009094928.1">
    <property type="nucleotide sequence ID" value="NC_025413.1"/>
</dbReference>
<evidence type="ECO:0000313" key="8">
    <source>
        <dbReference type="EMBL" id="AJP09430.1"/>
    </source>
</evidence>
<comment type="similarity">
    <text evidence="2">Belongs to the TatC family.</text>
</comment>
<gene>
    <name evidence="7" type="primary">tatC</name>
    <name evidence="8" type="ORF">cvarmt_00043</name>
</gene>
<dbReference type="Pfam" id="PF00902">
    <property type="entry name" value="TatC"/>
    <property type="match status" value="1"/>
</dbReference>
<comment type="subcellular location">
    <subcellularLocation>
        <location evidence="1">Membrane</location>
        <topology evidence="1">Multi-pass membrane protein</topology>
    </subcellularLocation>
</comment>
<keyword evidence="5 6" id="KW-0472">Membrane</keyword>
<sequence length="243" mass="29017">MTNLHYHLFEIKLRFIYLTFSAIFTFLLSYNYPIELVYIIGKPFIELEQTFIFLELTEAFYTLLRISTIITLLLIIPFFFYHIWSFFIPSFYQIERTQIFFFFFFILCLFVTEILITYLILLPKICNFLISFEITSEKYPAGLHLEPLISVEFTARIESYVKLIVKIFTMILILFQIPLCVCLLYSKKFLHVSNFYDNRKFLILLSLSVSALIVPPDLLSQLVLAFCFFLLFETLIFLGFFFE</sequence>
<keyword evidence="3 6" id="KW-0812">Transmembrane</keyword>
<feature type="transmembrane region" description="Helical" evidence="6">
    <location>
        <begin position="60"/>
        <end position="87"/>
    </location>
</feature>
<dbReference type="PANTHER" id="PTHR30371">
    <property type="entry name" value="SEC-INDEPENDENT PROTEIN TRANSLOCASE PROTEIN TATC"/>
    <property type="match status" value="1"/>
</dbReference>
<name>A0A097P5X1_CHLVA</name>
<evidence type="ECO:0000313" key="7">
    <source>
        <dbReference type="EMBL" id="AIU38971.1"/>
    </source>
</evidence>
<feature type="transmembrane region" description="Helical" evidence="6">
    <location>
        <begin position="15"/>
        <end position="40"/>
    </location>
</feature>
<dbReference type="GO" id="GO:0065002">
    <property type="term" value="P:intracellular protein transmembrane transport"/>
    <property type="evidence" value="ECO:0007669"/>
    <property type="project" value="TreeGrafter"/>
</dbReference>
<evidence type="ECO:0000256" key="3">
    <source>
        <dbReference type="ARBA" id="ARBA00022692"/>
    </source>
</evidence>
<protein>
    <submittedName>
        <fullName evidence="7">SecY-independent transporter protein</fullName>
    </submittedName>
</protein>
<evidence type="ECO:0000256" key="1">
    <source>
        <dbReference type="ARBA" id="ARBA00004141"/>
    </source>
</evidence>
<reference evidence="8" key="2">
    <citation type="journal article" date="2015" name="Mitochondrial DNA">
        <title>Complete sequence and characterization of mitochondrial and chloroplast genome of Chlorella variabilis NC64A.</title>
        <authorList>
            <person name="Orsini M."/>
            <person name="Costelli C."/>
            <person name="Malavasi V."/>
            <person name="Cusano R."/>
            <person name="Concas A."/>
            <person name="Angius A."/>
            <person name="Cao G."/>
        </authorList>
    </citation>
    <scope>NUCLEOTIDE SEQUENCE</scope>
    <source>
        <strain evidence="8">Cvariabilis2014</strain>
    </source>
</reference>
<dbReference type="AlphaFoldDB" id="A0A097P5X1"/>
<dbReference type="KEGG" id="cvr:OJ20_p13"/>
<feature type="transmembrane region" description="Helical" evidence="6">
    <location>
        <begin position="198"/>
        <end position="216"/>
    </location>
</feature>
<dbReference type="PRINTS" id="PR01840">
    <property type="entry name" value="TATCFAMILY"/>
</dbReference>
<evidence type="ECO:0000256" key="4">
    <source>
        <dbReference type="ARBA" id="ARBA00022989"/>
    </source>
</evidence>
<dbReference type="InterPro" id="IPR002033">
    <property type="entry name" value="TatC"/>
</dbReference>
<accession>A0A097P5X1</accession>
<dbReference type="EMBL" id="KP271968">
    <property type="protein sequence ID" value="AJP09430.1"/>
    <property type="molecule type" value="Genomic_DNA"/>
</dbReference>
<dbReference type="GeneID" id="21012000"/>
<feature type="transmembrane region" description="Helical" evidence="6">
    <location>
        <begin position="222"/>
        <end position="242"/>
    </location>
</feature>
<geneLocation type="mitochondrion" evidence="7"/>
<dbReference type="GO" id="GO:0043953">
    <property type="term" value="P:protein transport by the Tat complex"/>
    <property type="evidence" value="ECO:0007669"/>
    <property type="project" value="TreeGrafter"/>
</dbReference>
<evidence type="ECO:0000256" key="5">
    <source>
        <dbReference type="ARBA" id="ARBA00023136"/>
    </source>
</evidence>
<evidence type="ECO:0000256" key="6">
    <source>
        <dbReference type="SAM" id="Phobius"/>
    </source>
</evidence>
<dbReference type="PANTHER" id="PTHR30371:SF0">
    <property type="entry name" value="SEC-INDEPENDENT PROTEIN TRANSLOCASE PROTEIN TATC, CHLOROPLASTIC-RELATED"/>
    <property type="match status" value="1"/>
</dbReference>
<keyword evidence="4 6" id="KW-1133">Transmembrane helix</keyword>
<organism evidence="7">
    <name type="scientific">Chlorella variabilis</name>
    <name type="common">Green alga</name>
    <dbReference type="NCBI Taxonomy" id="554065"/>
    <lineage>
        <taxon>Eukaryota</taxon>
        <taxon>Viridiplantae</taxon>
        <taxon>Chlorophyta</taxon>
        <taxon>core chlorophytes</taxon>
        <taxon>Trebouxiophyceae</taxon>
        <taxon>Chlorellales</taxon>
        <taxon>Chlorellaceae</taxon>
        <taxon>Chlorella clade</taxon>
        <taxon>Chlorella</taxon>
    </lineage>
</organism>
<dbReference type="GO" id="GO:0009977">
    <property type="term" value="F:proton motive force dependent protein transmembrane transporter activity"/>
    <property type="evidence" value="ECO:0007669"/>
    <property type="project" value="TreeGrafter"/>
</dbReference>
<proteinExistence type="inferred from homology"/>
<keyword evidence="7" id="KW-0496">Mitochondrion</keyword>
<dbReference type="GO" id="GO:0033281">
    <property type="term" value="C:TAT protein transport complex"/>
    <property type="evidence" value="ECO:0007669"/>
    <property type="project" value="TreeGrafter"/>
</dbReference>
<dbReference type="EMBL" id="KM252919">
    <property type="protein sequence ID" value="AIU38971.1"/>
    <property type="molecule type" value="Genomic_DNA"/>
</dbReference>
<feature type="transmembrane region" description="Helical" evidence="6">
    <location>
        <begin position="99"/>
        <end position="121"/>
    </location>
</feature>
<feature type="transmembrane region" description="Helical" evidence="6">
    <location>
        <begin position="163"/>
        <end position="186"/>
    </location>
</feature>
<reference evidence="7" key="1">
    <citation type="submission" date="2014-07" db="EMBL/GenBank/DDBJ databases">
        <title>Chlorella variabilis NC64A complete mitochondrial genome.</title>
        <authorList>
            <person name="Fan W."/>
            <person name="Mower J.P."/>
        </authorList>
    </citation>
    <scope>NUCLEOTIDE SEQUENCE</scope>
    <source>
        <strain evidence="7">NC64A</strain>
    </source>
</reference>
<evidence type="ECO:0000256" key="2">
    <source>
        <dbReference type="ARBA" id="ARBA00008882"/>
    </source>
</evidence>